<dbReference type="EMBL" id="AVPJ01000009">
    <property type="protein sequence ID" value="KGN31950.1"/>
    <property type="molecule type" value="Genomic_DNA"/>
</dbReference>
<accession>A0A0A0J3N6</accession>
<evidence type="ECO:0000313" key="3">
    <source>
        <dbReference type="EMBL" id="KGN31950.1"/>
    </source>
</evidence>
<proteinExistence type="predicted"/>
<keyword evidence="2" id="KW-1133">Transmembrane helix</keyword>
<comment type="caution">
    <text evidence="3">The sequence shown here is derived from an EMBL/GenBank/DDBJ whole genome shotgun (WGS) entry which is preliminary data.</text>
</comment>
<keyword evidence="4" id="KW-1185">Reference proteome</keyword>
<gene>
    <name evidence="3" type="ORF">N802_19005</name>
</gene>
<evidence type="ECO:0000256" key="2">
    <source>
        <dbReference type="SAM" id="Phobius"/>
    </source>
</evidence>
<feature type="transmembrane region" description="Helical" evidence="2">
    <location>
        <begin position="6"/>
        <end position="24"/>
    </location>
</feature>
<dbReference type="OrthoDB" id="4871415at2"/>
<dbReference type="Proteomes" id="UP000030002">
    <property type="component" value="Unassembled WGS sequence"/>
</dbReference>
<feature type="region of interest" description="Disordered" evidence="1">
    <location>
        <begin position="53"/>
        <end position="79"/>
    </location>
</feature>
<protein>
    <submittedName>
        <fullName evidence="3">Uncharacterized protein</fullName>
    </submittedName>
</protein>
<dbReference type="AlphaFoldDB" id="A0A0A0J3N6"/>
<dbReference type="STRING" id="1385520.N802_19005"/>
<evidence type="ECO:0000313" key="4">
    <source>
        <dbReference type="Proteomes" id="UP000030002"/>
    </source>
</evidence>
<evidence type="ECO:0000256" key="1">
    <source>
        <dbReference type="SAM" id="MobiDB-lite"/>
    </source>
</evidence>
<name>A0A0A0J3N6_9MICO</name>
<dbReference type="RefSeq" id="WP_052109899.1">
    <property type="nucleotide sequence ID" value="NZ_AVPJ01000009.1"/>
</dbReference>
<organism evidence="3 4">
    <name type="scientific">Knoellia sinensis KCTC 19936</name>
    <dbReference type="NCBI Taxonomy" id="1385520"/>
    <lineage>
        <taxon>Bacteria</taxon>
        <taxon>Bacillati</taxon>
        <taxon>Actinomycetota</taxon>
        <taxon>Actinomycetes</taxon>
        <taxon>Micrococcales</taxon>
        <taxon>Intrasporangiaceae</taxon>
        <taxon>Knoellia</taxon>
    </lineage>
</organism>
<reference evidence="3 4" key="1">
    <citation type="submission" date="2013-08" db="EMBL/GenBank/DDBJ databases">
        <title>The genome sequence of Knoellia sinensis.</title>
        <authorList>
            <person name="Zhu W."/>
            <person name="Wang G."/>
        </authorList>
    </citation>
    <scope>NUCLEOTIDE SEQUENCE [LARGE SCALE GENOMIC DNA]</scope>
    <source>
        <strain evidence="3 4">KCTC 19936</strain>
    </source>
</reference>
<sequence length="79" mass="8220">MVALIIGMLISVILALVVVVLVAVPARRNGRGILTPKGEEVVSALKDRQQAALQRLERSDPGASDDPALSASAETSARS</sequence>
<keyword evidence="2" id="KW-0812">Transmembrane</keyword>
<keyword evidence="2" id="KW-0472">Membrane</keyword>